<name>A0A6L8W4N8_9PROT</name>
<proteinExistence type="inferred from homology"/>
<gene>
    <name evidence="9" type="ORF">GQE98_05260</name>
</gene>
<feature type="transmembrane region" description="Helical" evidence="7">
    <location>
        <begin position="322"/>
        <end position="339"/>
    </location>
</feature>
<dbReference type="InterPro" id="IPR004681">
    <property type="entry name" value="TRAP_DctM"/>
</dbReference>
<protein>
    <recommendedName>
        <fullName evidence="7">TRAP transporter large permease protein</fullName>
    </recommendedName>
</protein>
<feature type="domain" description="TRAP C4-dicarboxylate transport system permease DctM subunit" evidence="8">
    <location>
        <begin position="12"/>
        <end position="426"/>
    </location>
</feature>
<evidence type="ECO:0000256" key="3">
    <source>
        <dbReference type="ARBA" id="ARBA00022519"/>
    </source>
</evidence>
<dbReference type="PANTHER" id="PTHR33362">
    <property type="entry name" value="SIALIC ACID TRAP TRANSPORTER PERMEASE PROTEIN SIAT-RELATED"/>
    <property type="match status" value="1"/>
</dbReference>
<feature type="transmembrane region" description="Helical" evidence="7">
    <location>
        <begin position="141"/>
        <end position="165"/>
    </location>
</feature>
<keyword evidence="3 7" id="KW-0997">Cell inner membrane</keyword>
<keyword evidence="7" id="KW-0813">Transport</keyword>
<comment type="similarity">
    <text evidence="7">Belongs to the TRAP transporter large permease family.</text>
</comment>
<feature type="transmembrane region" description="Helical" evidence="7">
    <location>
        <begin position="62"/>
        <end position="80"/>
    </location>
</feature>
<evidence type="ECO:0000259" key="8">
    <source>
        <dbReference type="Pfam" id="PF06808"/>
    </source>
</evidence>
<dbReference type="Pfam" id="PF06808">
    <property type="entry name" value="DctM"/>
    <property type="match status" value="1"/>
</dbReference>
<evidence type="ECO:0000256" key="7">
    <source>
        <dbReference type="RuleBase" id="RU369079"/>
    </source>
</evidence>
<feature type="transmembrane region" description="Helical" evidence="7">
    <location>
        <begin position="250"/>
        <end position="268"/>
    </location>
</feature>
<evidence type="ECO:0000313" key="10">
    <source>
        <dbReference type="Proteomes" id="UP000476030"/>
    </source>
</evidence>
<dbReference type="Proteomes" id="UP000476030">
    <property type="component" value="Unassembled WGS sequence"/>
</dbReference>
<feature type="transmembrane region" description="Helical" evidence="7">
    <location>
        <begin position="177"/>
        <end position="197"/>
    </location>
</feature>
<accession>A0A6L8W4N8</accession>
<evidence type="ECO:0000256" key="6">
    <source>
        <dbReference type="ARBA" id="ARBA00023136"/>
    </source>
</evidence>
<dbReference type="GO" id="GO:0005886">
    <property type="term" value="C:plasma membrane"/>
    <property type="evidence" value="ECO:0007669"/>
    <property type="project" value="UniProtKB-SubCell"/>
</dbReference>
<dbReference type="GO" id="GO:0022857">
    <property type="term" value="F:transmembrane transporter activity"/>
    <property type="evidence" value="ECO:0007669"/>
    <property type="project" value="UniProtKB-UniRule"/>
</dbReference>
<reference evidence="9 10" key="1">
    <citation type="submission" date="2019-12" db="EMBL/GenBank/DDBJ databases">
        <title>Snethiella sp. nov. sp. isolated from sea sand.</title>
        <authorList>
            <person name="Kim J."/>
            <person name="Jeong S.E."/>
            <person name="Jung H.S."/>
            <person name="Jeon C.O."/>
        </authorList>
    </citation>
    <scope>NUCLEOTIDE SEQUENCE [LARGE SCALE GENOMIC DNA]</scope>
    <source>
        <strain evidence="9 10">DP05</strain>
    </source>
</reference>
<comment type="subunit">
    <text evidence="7">The complex comprises the extracytoplasmic solute receptor protein and the two transmembrane proteins.</text>
</comment>
<keyword evidence="5 7" id="KW-1133">Transmembrane helix</keyword>
<feature type="transmembrane region" description="Helical" evidence="7">
    <location>
        <begin position="100"/>
        <end position="129"/>
    </location>
</feature>
<comment type="caution">
    <text evidence="9">The sequence shown here is derived from an EMBL/GenBank/DDBJ whole genome shotgun (WGS) entry which is preliminary data.</text>
</comment>
<organism evidence="9 10">
    <name type="scientific">Sneathiella litorea</name>
    <dbReference type="NCBI Taxonomy" id="2606216"/>
    <lineage>
        <taxon>Bacteria</taxon>
        <taxon>Pseudomonadati</taxon>
        <taxon>Pseudomonadota</taxon>
        <taxon>Alphaproteobacteria</taxon>
        <taxon>Sneathiellales</taxon>
        <taxon>Sneathiellaceae</taxon>
        <taxon>Sneathiella</taxon>
    </lineage>
</organism>
<keyword evidence="10" id="KW-1185">Reference proteome</keyword>
<dbReference type="RefSeq" id="WP_161314577.1">
    <property type="nucleotide sequence ID" value="NZ_WTUW01000001.1"/>
</dbReference>
<dbReference type="InterPro" id="IPR010656">
    <property type="entry name" value="DctM"/>
</dbReference>
<feature type="transmembrane region" description="Helical" evidence="7">
    <location>
        <begin position="221"/>
        <end position="244"/>
    </location>
</feature>
<feature type="transmembrane region" description="Helical" evidence="7">
    <location>
        <begin position="407"/>
        <end position="431"/>
    </location>
</feature>
<feature type="transmembrane region" description="Helical" evidence="7">
    <location>
        <begin position="12"/>
        <end position="41"/>
    </location>
</feature>
<evidence type="ECO:0000256" key="2">
    <source>
        <dbReference type="ARBA" id="ARBA00022475"/>
    </source>
</evidence>
<keyword evidence="6 7" id="KW-0472">Membrane</keyword>
<sequence length="436" mass="46256">MPDPLLVTPLLFGSMLFLLAIGVPIAIALGGLSVGMIYVFWSPMALNMMPLRAFQNTSSFEYIAIPLFIFMATMLQKSRIAEDLYDTMQKFFGGLRGGLAIGTIIICTIFAAMAGISGAATISMGVLAIPAMLSRGYGKDMALGSVAAGGSLGILIPPSVTMIVYGLVANTSIGKLYAGGVLPGLLIALLFSIYLLMRGQLQPALAGGVNMQRYSWGEKLVSLKGLLLPLALVVSVLGSILLGIASVSEAAAIGAGGAIIAGALRRQLNWKNLQEAAFETLQLSCMIFWIIIGASALSTFYTAMGAARLIEGIVLGLELNKYVILIGMQVILLALGMVLDTVGIILITAPIFVPIILALGFDPVWFGILYIINMEIGFLTPPFGYNLFYLKGVAPPSVSMVDIYKSVIPFILLMLLAVGICIVFPDIILFLPNLIF</sequence>
<dbReference type="PIRSF" id="PIRSF006066">
    <property type="entry name" value="HI0050"/>
    <property type="match status" value="1"/>
</dbReference>
<evidence type="ECO:0000256" key="5">
    <source>
        <dbReference type="ARBA" id="ARBA00022989"/>
    </source>
</evidence>
<dbReference type="NCBIfam" id="TIGR00786">
    <property type="entry name" value="dctM"/>
    <property type="match status" value="1"/>
</dbReference>
<comment type="caution">
    <text evidence="7">Lacks conserved residue(s) required for the propagation of feature annotation.</text>
</comment>
<comment type="function">
    <text evidence="7">Part of the tripartite ATP-independent periplasmic (TRAP) transport system.</text>
</comment>
<dbReference type="PANTHER" id="PTHR33362:SF7">
    <property type="entry name" value="SLL1103 PROTEIN"/>
    <property type="match status" value="1"/>
</dbReference>
<keyword evidence="4 7" id="KW-0812">Transmembrane</keyword>
<evidence type="ECO:0000256" key="4">
    <source>
        <dbReference type="ARBA" id="ARBA00022692"/>
    </source>
</evidence>
<comment type="subcellular location">
    <subcellularLocation>
        <location evidence="1 7">Cell inner membrane</location>
        <topology evidence="1 7">Multi-pass membrane protein</topology>
    </subcellularLocation>
</comment>
<dbReference type="EMBL" id="WTUW01000001">
    <property type="protein sequence ID" value="MZR30041.1"/>
    <property type="molecule type" value="Genomic_DNA"/>
</dbReference>
<keyword evidence="2" id="KW-1003">Cell membrane</keyword>
<feature type="transmembrane region" description="Helical" evidence="7">
    <location>
        <begin position="280"/>
        <end position="302"/>
    </location>
</feature>
<evidence type="ECO:0000256" key="1">
    <source>
        <dbReference type="ARBA" id="ARBA00004429"/>
    </source>
</evidence>
<evidence type="ECO:0000313" key="9">
    <source>
        <dbReference type="EMBL" id="MZR30041.1"/>
    </source>
</evidence>
<dbReference type="AlphaFoldDB" id="A0A6L8W4N8"/>